<dbReference type="PROSITE" id="PS52004">
    <property type="entry name" value="KS3_2"/>
    <property type="match status" value="1"/>
</dbReference>
<dbReference type="InterPro" id="IPR014030">
    <property type="entry name" value="Ketoacyl_synth_N"/>
</dbReference>
<dbReference type="PANTHER" id="PTHR43775">
    <property type="entry name" value="FATTY ACID SYNTHASE"/>
    <property type="match status" value="1"/>
</dbReference>
<feature type="domain" description="Ketosynthase family 3 (KS3)" evidence="2">
    <location>
        <begin position="14"/>
        <end position="261"/>
    </location>
</feature>
<dbReference type="EnsemblMetazoa" id="AMEC001065-RA">
    <property type="protein sequence ID" value="AMEC001065-PA"/>
    <property type="gene ID" value="AMEC001065"/>
</dbReference>
<dbReference type="GO" id="GO:0004315">
    <property type="term" value="F:3-oxoacyl-[acyl-carrier-protein] synthase activity"/>
    <property type="evidence" value="ECO:0007669"/>
    <property type="project" value="InterPro"/>
</dbReference>
<dbReference type="Gene3D" id="3.40.47.10">
    <property type="match status" value="1"/>
</dbReference>
<name>A0A182TEV3_9DIPT</name>
<dbReference type="VEuPathDB" id="VectorBase:AMEC001065"/>
<dbReference type="STRING" id="34690.A0A182TEV3"/>
<dbReference type="SUPFAM" id="SSF53901">
    <property type="entry name" value="Thiolase-like"/>
    <property type="match status" value="1"/>
</dbReference>
<evidence type="ECO:0000256" key="1">
    <source>
        <dbReference type="ARBA" id="ARBA00022679"/>
    </source>
</evidence>
<dbReference type="AlphaFoldDB" id="A0A182TEV3"/>
<evidence type="ECO:0000259" key="2">
    <source>
        <dbReference type="PROSITE" id="PS52004"/>
    </source>
</evidence>
<dbReference type="PROSITE" id="PS00606">
    <property type="entry name" value="KS3_1"/>
    <property type="match status" value="1"/>
</dbReference>
<dbReference type="Proteomes" id="UP000075902">
    <property type="component" value="Unassembled WGS sequence"/>
</dbReference>
<dbReference type="PANTHER" id="PTHR43775:SF23">
    <property type="entry name" value="FATTY ACID SYNTHASE 3"/>
    <property type="match status" value="1"/>
</dbReference>
<keyword evidence="4" id="KW-1185">Reference proteome</keyword>
<evidence type="ECO:0000313" key="3">
    <source>
        <dbReference type="EnsemblMetazoa" id="AMEC001065-PA"/>
    </source>
</evidence>
<dbReference type="CDD" id="cd00833">
    <property type="entry name" value="PKS"/>
    <property type="match status" value="1"/>
</dbReference>
<evidence type="ECO:0000313" key="4">
    <source>
        <dbReference type="Proteomes" id="UP000075902"/>
    </source>
</evidence>
<reference evidence="3" key="2">
    <citation type="submission" date="2020-05" db="UniProtKB">
        <authorList>
            <consortium name="EnsemblMetazoa"/>
        </authorList>
    </citation>
    <scope>IDENTIFICATION</scope>
    <source>
        <strain evidence="3">CM1001059</strain>
    </source>
</reference>
<dbReference type="GO" id="GO:0006633">
    <property type="term" value="P:fatty acid biosynthetic process"/>
    <property type="evidence" value="ECO:0007669"/>
    <property type="project" value="InterPro"/>
</dbReference>
<dbReference type="InterPro" id="IPR018201">
    <property type="entry name" value="Ketoacyl_synth_AS"/>
</dbReference>
<dbReference type="InterPro" id="IPR020841">
    <property type="entry name" value="PKS_Beta-ketoAc_synthase_dom"/>
</dbReference>
<dbReference type="InterPro" id="IPR016039">
    <property type="entry name" value="Thiolase-like"/>
</dbReference>
<proteinExistence type="predicted"/>
<organism evidence="3 4">
    <name type="scientific">Anopheles melas</name>
    <dbReference type="NCBI Taxonomy" id="34690"/>
    <lineage>
        <taxon>Eukaryota</taxon>
        <taxon>Metazoa</taxon>
        <taxon>Ecdysozoa</taxon>
        <taxon>Arthropoda</taxon>
        <taxon>Hexapoda</taxon>
        <taxon>Insecta</taxon>
        <taxon>Pterygota</taxon>
        <taxon>Neoptera</taxon>
        <taxon>Endopterygota</taxon>
        <taxon>Diptera</taxon>
        <taxon>Nematocera</taxon>
        <taxon>Culicoidea</taxon>
        <taxon>Culicidae</taxon>
        <taxon>Anophelinae</taxon>
        <taxon>Anopheles</taxon>
    </lineage>
</organism>
<sequence>MKTVTNCSEPIDSENSIVISGISGKYPRSDNVQEFANNLYSKVSSHLLPVDLVDDKEERWRHTHPDIPKRLGKLNHLDKFDADFFGYSPKEAHTMDPQHRLLLEHCYEAVMDAGLHLDDLRGSKTGVFIGISMSETETYWTYKKTHMPYRRVMLGSMTALKIAYALDLKGPAMTVDTACSSSMYALDWACKAIRQGQCDAAIVAGTNLTLHPYITLQFALLGVLAADGYCRPFDKNASGYSRSEANAVILLQKAKDAKRIY</sequence>
<dbReference type="SMART" id="SM00825">
    <property type="entry name" value="PKS_KS"/>
    <property type="match status" value="1"/>
</dbReference>
<reference evidence="4" key="1">
    <citation type="submission" date="2014-01" db="EMBL/GenBank/DDBJ databases">
        <title>The Genome Sequence of Anopheles melas CM1001059_A (V2).</title>
        <authorList>
            <consortium name="The Broad Institute Genomics Platform"/>
            <person name="Neafsey D.E."/>
            <person name="Besansky N."/>
            <person name="Howell P."/>
            <person name="Walton C."/>
            <person name="Young S.K."/>
            <person name="Zeng Q."/>
            <person name="Gargeya S."/>
            <person name="Fitzgerald M."/>
            <person name="Haas B."/>
            <person name="Abouelleil A."/>
            <person name="Allen A.W."/>
            <person name="Alvarado L."/>
            <person name="Arachchi H.M."/>
            <person name="Berlin A.M."/>
            <person name="Chapman S.B."/>
            <person name="Gainer-Dewar J."/>
            <person name="Goldberg J."/>
            <person name="Griggs A."/>
            <person name="Gujja S."/>
            <person name="Hansen M."/>
            <person name="Howarth C."/>
            <person name="Imamovic A."/>
            <person name="Ireland A."/>
            <person name="Larimer J."/>
            <person name="McCowan C."/>
            <person name="Murphy C."/>
            <person name="Pearson M."/>
            <person name="Poon T.W."/>
            <person name="Priest M."/>
            <person name="Roberts A."/>
            <person name="Saif S."/>
            <person name="Shea T."/>
            <person name="Sisk P."/>
            <person name="Sykes S."/>
            <person name="Wortman J."/>
            <person name="Nusbaum C."/>
            <person name="Birren B."/>
        </authorList>
    </citation>
    <scope>NUCLEOTIDE SEQUENCE [LARGE SCALE GENOMIC DNA]</scope>
    <source>
        <strain evidence="4">CM1001059</strain>
    </source>
</reference>
<accession>A0A182TEV3</accession>
<dbReference type="Pfam" id="PF00109">
    <property type="entry name" value="ketoacyl-synt"/>
    <property type="match status" value="1"/>
</dbReference>
<protein>
    <recommendedName>
        <fullName evidence="2">Ketosynthase family 3 (KS3) domain-containing protein</fullName>
    </recommendedName>
</protein>
<keyword evidence="1" id="KW-0808">Transferase</keyword>
<dbReference type="InterPro" id="IPR050091">
    <property type="entry name" value="PKS_NRPS_Biosynth_Enz"/>
</dbReference>
<dbReference type="GO" id="GO:0004312">
    <property type="term" value="F:fatty acid synthase activity"/>
    <property type="evidence" value="ECO:0007669"/>
    <property type="project" value="TreeGrafter"/>
</dbReference>